<reference evidence="2" key="1">
    <citation type="submission" date="2023-02" db="EMBL/GenBank/DDBJ databases">
        <title>Actinomadura rubrobrunea NBRC 14622.</title>
        <authorList>
            <person name="Ichikawa N."/>
            <person name="Sato H."/>
            <person name="Tonouchi N."/>
        </authorList>
    </citation>
    <scope>NUCLEOTIDE SEQUENCE</scope>
    <source>
        <strain evidence="2">NBRC 14622</strain>
    </source>
</reference>
<dbReference type="Pfam" id="PF03640">
    <property type="entry name" value="Lipoprotein_15"/>
    <property type="match status" value="4"/>
</dbReference>
<feature type="compositionally biased region" description="Low complexity" evidence="1">
    <location>
        <begin position="43"/>
        <end position="59"/>
    </location>
</feature>
<dbReference type="PANTHER" id="PTHR39335:SF1">
    <property type="entry name" value="BLL4220 PROTEIN"/>
    <property type="match status" value="1"/>
</dbReference>
<evidence type="ECO:0000313" key="3">
    <source>
        <dbReference type="Proteomes" id="UP001165124"/>
    </source>
</evidence>
<accession>A0A9W6PWN2</accession>
<protein>
    <submittedName>
        <fullName evidence="2">Lipoprotein</fullName>
    </submittedName>
</protein>
<dbReference type="InterPro" id="IPR047910">
    <property type="entry name" value="SCO0930-like"/>
</dbReference>
<sequence length="316" mass="33944">MHIPRWAIPAAVVAASGMLLTGCGKVPPGQQANVGVGAPQAVPDPARQDPSAAPSQSAAPTVLRVAEAARLGKVVTDAEGRTLYRFDKDTARPPASTCLDSCANTWPPVTAPKGRIQVDGVDRNLIGKTKRPDGLWQVTLGGWPLYRYAEDDGPGDVKGQGVGGSWFAAAPDGKKAGGEQQEQDDGDGNGGGRNRWAGWTVVKVRQHPRLGMIVTDGEGRVMYRFDGDRPRVSNCDGQCAKTWPIVKFTNWKKLKTEGVERSRIGFIERKDGSCQLTINGRPMYYFAGDRRPGDANGQGARNAWWVVSPRGEKITG</sequence>
<dbReference type="NCBIfam" id="NF040526">
    <property type="entry name" value="SCO0930_lipo"/>
    <property type="match status" value="1"/>
</dbReference>
<gene>
    <name evidence="2" type="ORF">Arub01_26070</name>
</gene>
<dbReference type="PANTHER" id="PTHR39335">
    <property type="entry name" value="BLL4220 PROTEIN"/>
    <property type="match status" value="1"/>
</dbReference>
<dbReference type="Proteomes" id="UP001165124">
    <property type="component" value="Unassembled WGS sequence"/>
</dbReference>
<dbReference type="AlphaFoldDB" id="A0A9W6PWN2"/>
<dbReference type="InterPro" id="IPR005297">
    <property type="entry name" value="Lipoprotein_repeat"/>
</dbReference>
<name>A0A9W6PWN2_9ACTN</name>
<proteinExistence type="predicted"/>
<dbReference type="RefSeq" id="WP_067917314.1">
    <property type="nucleotide sequence ID" value="NZ_BSRZ01000005.1"/>
</dbReference>
<feature type="region of interest" description="Disordered" evidence="1">
    <location>
        <begin position="167"/>
        <end position="195"/>
    </location>
</feature>
<dbReference type="EMBL" id="BSRZ01000005">
    <property type="protein sequence ID" value="GLW64363.1"/>
    <property type="molecule type" value="Genomic_DNA"/>
</dbReference>
<dbReference type="GO" id="GO:0043448">
    <property type="term" value="P:alkane catabolic process"/>
    <property type="evidence" value="ECO:0007669"/>
    <property type="project" value="TreeGrafter"/>
</dbReference>
<comment type="caution">
    <text evidence="2">The sequence shown here is derived from an EMBL/GenBank/DDBJ whole genome shotgun (WGS) entry which is preliminary data.</text>
</comment>
<organism evidence="2 3">
    <name type="scientific">Actinomadura rubrobrunea</name>
    <dbReference type="NCBI Taxonomy" id="115335"/>
    <lineage>
        <taxon>Bacteria</taxon>
        <taxon>Bacillati</taxon>
        <taxon>Actinomycetota</taxon>
        <taxon>Actinomycetes</taxon>
        <taxon>Streptosporangiales</taxon>
        <taxon>Thermomonosporaceae</taxon>
        <taxon>Actinomadura</taxon>
    </lineage>
</organism>
<keyword evidence="2" id="KW-0449">Lipoprotein</keyword>
<evidence type="ECO:0000256" key="1">
    <source>
        <dbReference type="SAM" id="MobiDB-lite"/>
    </source>
</evidence>
<feature type="region of interest" description="Disordered" evidence="1">
    <location>
        <begin position="31"/>
        <end position="59"/>
    </location>
</feature>
<dbReference type="PROSITE" id="PS51257">
    <property type="entry name" value="PROKAR_LIPOPROTEIN"/>
    <property type="match status" value="1"/>
</dbReference>
<evidence type="ECO:0000313" key="2">
    <source>
        <dbReference type="EMBL" id="GLW64363.1"/>
    </source>
</evidence>
<keyword evidence="3" id="KW-1185">Reference proteome</keyword>